<evidence type="ECO:0000256" key="5">
    <source>
        <dbReference type="ARBA" id="ARBA00023027"/>
    </source>
</evidence>
<accession>A0A075I2M5</accession>
<dbReference type="GO" id="GO:0005737">
    <property type="term" value="C:cytoplasm"/>
    <property type="evidence" value="ECO:0007669"/>
    <property type="project" value="TreeGrafter"/>
</dbReference>
<dbReference type="Pfam" id="PF00107">
    <property type="entry name" value="ADH_zinc_N"/>
    <property type="match status" value="1"/>
</dbReference>
<evidence type="ECO:0000313" key="7">
    <source>
        <dbReference type="EMBL" id="AIF22055.1"/>
    </source>
</evidence>
<name>A0A075I2M5_9ARCH</name>
<keyword evidence="2" id="KW-0479">Metal-binding</keyword>
<dbReference type="InterPro" id="IPR013149">
    <property type="entry name" value="ADH-like_C"/>
</dbReference>
<sequence length="213" mass="23142">MFKYGHVSSEDYPHFTGGFAEYVILKKGTYIFKIPASLSDKEVAPLMCAGATVTSGLSVSNFQPCDFVVIQGVGALGLYACAFTKQLGAKTVIAIDTIDERLELAKQFGADFVINTNSNVDPVKETLKITSEQGADFVIEMTGDPTVVKQGLEMLRVGGKYVLLGAIYPDSNITIDVSQIMLKCIQIYGMHNYHPTSLKKTIELVNASKKISL</sequence>
<evidence type="ECO:0000256" key="3">
    <source>
        <dbReference type="ARBA" id="ARBA00022833"/>
    </source>
</evidence>
<keyword evidence="5" id="KW-0520">NAD</keyword>
<dbReference type="AlphaFoldDB" id="A0A075I2M5"/>
<dbReference type="EMBL" id="KF901203">
    <property type="protein sequence ID" value="AIF22055.1"/>
    <property type="molecule type" value="Genomic_DNA"/>
</dbReference>
<dbReference type="Gene3D" id="3.90.180.10">
    <property type="entry name" value="Medium-chain alcohol dehydrogenases, catalytic domain"/>
    <property type="match status" value="1"/>
</dbReference>
<evidence type="ECO:0000256" key="2">
    <source>
        <dbReference type="ARBA" id="ARBA00022723"/>
    </source>
</evidence>
<dbReference type="GO" id="GO:0004022">
    <property type="term" value="F:alcohol dehydrogenase (NAD+) activity"/>
    <property type="evidence" value="ECO:0007669"/>
    <property type="project" value="TreeGrafter"/>
</dbReference>
<reference evidence="7" key="1">
    <citation type="journal article" date="2014" name="Genome Biol. Evol.">
        <title>Pangenome evidence for extensive interdomain horizontal transfer affecting lineage core and shell genes in uncultured planktonic thaumarchaeota and euryarchaeota.</title>
        <authorList>
            <person name="Deschamps P."/>
            <person name="Zivanovic Y."/>
            <person name="Moreira D."/>
            <person name="Rodriguez-Valera F."/>
            <person name="Lopez-Garcia P."/>
        </authorList>
    </citation>
    <scope>NUCLEOTIDE SEQUENCE</scope>
</reference>
<organism evidence="7">
    <name type="scientific">uncultured marine thaumarchaeote SAT1000_07_E05</name>
    <dbReference type="NCBI Taxonomy" id="1456364"/>
    <lineage>
        <taxon>Archaea</taxon>
        <taxon>Nitrososphaerota</taxon>
        <taxon>environmental samples</taxon>
    </lineage>
</organism>
<dbReference type="PANTHER" id="PTHR42940">
    <property type="entry name" value="ALCOHOL DEHYDROGENASE 1-RELATED"/>
    <property type="match status" value="1"/>
</dbReference>
<evidence type="ECO:0000256" key="4">
    <source>
        <dbReference type="ARBA" id="ARBA00023002"/>
    </source>
</evidence>
<dbReference type="Gene3D" id="3.40.50.720">
    <property type="entry name" value="NAD(P)-binding Rossmann-like Domain"/>
    <property type="match status" value="1"/>
</dbReference>
<feature type="domain" description="Alcohol dehydrogenase-like C-terminal" evidence="6">
    <location>
        <begin position="75"/>
        <end position="205"/>
    </location>
</feature>
<dbReference type="PANTHER" id="PTHR42940:SF3">
    <property type="entry name" value="ALCOHOL DEHYDROGENASE 1-RELATED"/>
    <property type="match status" value="1"/>
</dbReference>
<dbReference type="GO" id="GO:0046872">
    <property type="term" value="F:metal ion binding"/>
    <property type="evidence" value="ECO:0007669"/>
    <property type="project" value="UniProtKB-KW"/>
</dbReference>
<proteinExistence type="predicted"/>
<dbReference type="InterPro" id="IPR036291">
    <property type="entry name" value="NAD(P)-bd_dom_sf"/>
</dbReference>
<evidence type="ECO:0000256" key="1">
    <source>
        <dbReference type="ARBA" id="ARBA00001947"/>
    </source>
</evidence>
<evidence type="ECO:0000259" key="6">
    <source>
        <dbReference type="Pfam" id="PF00107"/>
    </source>
</evidence>
<comment type="cofactor">
    <cofactor evidence="1">
        <name>Zn(2+)</name>
        <dbReference type="ChEBI" id="CHEBI:29105"/>
    </cofactor>
</comment>
<keyword evidence="3" id="KW-0862">Zinc</keyword>
<dbReference type="SUPFAM" id="SSF51735">
    <property type="entry name" value="NAD(P)-binding Rossmann-fold domains"/>
    <property type="match status" value="1"/>
</dbReference>
<protein>
    <submittedName>
        <fullName evidence="7">Zn-dependent alcohol dehydrogenase, class III family protein</fullName>
    </submittedName>
</protein>
<keyword evidence="4" id="KW-0560">Oxidoreductase</keyword>